<accession>A0A4S3J0I5</accession>
<evidence type="ECO:0000313" key="3">
    <source>
        <dbReference type="EMBL" id="THC88216.1"/>
    </source>
</evidence>
<comment type="caution">
    <text evidence="3">The sequence shown here is derived from an EMBL/GenBank/DDBJ whole genome shotgun (WGS) entry which is preliminary data.</text>
</comment>
<name>A0A4S3J0I5_9EURO</name>
<dbReference type="VEuPathDB" id="FungiDB:EYZ11_012337"/>
<dbReference type="STRING" id="1220188.A0A4S3J0I5"/>
<dbReference type="PANTHER" id="PTHR47718">
    <property type="entry name" value="OS01G0519700 PROTEIN"/>
    <property type="match status" value="1"/>
</dbReference>
<organism evidence="3 4">
    <name type="scientific">Aspergillus tanneri</name>
    <dbReference type="NCBI Taxonomy" id="1220188"/>
    <lineage>
        <taxon>Eukaryota</taxon>
        <taxon>Fungi</taxon>
        <taxon>Dikarya</taxon>
        <taxon>Ascomycota</taxon>
        <taxon>Pezizomycotina</taxon>
        <taxon>Eurotiomycetes</taxon>
        <taxon>Eurotiomycetidae</taxon>
        <taxon>Eurotiales</taxon>
        <taxon>Aspergillaceae</taxon>
        <taxon>Aspergillus</taxon>
        <taxon>Aspergillus subgen. Circumdati</taxon>
    </lineage>
</organism>
<dbReference type="Proteomes" id="UP000308092">
    <property type="component" value="Unassembled WGS sequence"/>
</dbReference>
<evidence type="ECO:0000259" key="2">
    <source>
        <dbReference type="Pfam" id="PF10551"/>
    </source>
</evidence>
<dbReference type="AlphaFoldDB" id="A0A4S3J0I5"/>
<sequence length="672" mass="76746">LVFTMSSECVNIPSQSNFDLFFIDVDADLDEAAESMEVDCSDRSTPNISNLSDLIDLPDISDSASDKMPDPSILFGLPADPPPPSSCPIPTPAIDGQYNSVDEAVQAVKDFAARNHFAVIEKGSTKYSNTREKRATYIYCDLGKKRKSESKGNRKTSTDDISAYPTLRRQRLLAKDDEIRSKFKAGLSVRQIRDYLHYKDPGCGIKLKDLYNFKLRLNKEFLAGRIPIQALLTTVKDSGKWLMEYHQDLDGRVTDLFCMHKQSLRLLAKQPYILLMDCTYKTNRYKMPLLNITGITATNRTFFIGFAFISSETRTSFGRVIHWMKSIYKRLHTKWNGKEEVTAPETVIIDKDRALINAIQVLWPQTKILLCIWHINKNILSKAKPLISQALLKDRELDQADTNAFKERLDKDWKKMLKQWYKVVSAASITEYETEWVRFKDAYQADHWARLIQYINLSEIEQGFQDNEVKQPQQLHGHVIFREVLNRVSSYALYKTYAIFTRYLPEDKPNKPAIKDKIKSCTGITLKLTDFHHQWHLRKDPLPRDPRLGVRDPVVVKGKGRPSGSKKRDPSEFERMEKALDKEITNRAKKAKKEPPSQPTLPAPDLIIISSDDEVTGGQVNSEVDIDSDSDYKSALEELHLITAAHGSEETSRLIIQREEGFMVTRGCIAGS</sequence>
<keyword evidence="4" id="KW-1185">Reference proteome</keyword>
<dbReference type="InterPro" id="IPR018289">
    <property type="entry name" value="MULE_transposase_dom"/>
</dbReference>
<feature type="domain" description="MULE transposase" evidence="2">
    <location>
        <begin position="274"/>
        <end position="378"/>
    </location>
</feature>
<protein>
    <recommendedName>
        <fullName evidence="2">MULE transposase domain-containing protein</fullName>
    </recommendedName>
</protein>
<evidence type="ECO:0000313" key="4">
    <source>
        <dbReference type="Proteomes" id="UP000308092"/>
    </source>
</evidence>
<feature type="non-terminal residue" evidence="3">
    <location>
        <position position="1"/>
    </location>
</feature>
<reference evidence="3 4" key="1">
    <citation type="submission" date="2019-03" db="EMBL/GenBank/DDBJ databases">
        <title>The genome sequence of a newly discovered highly antifungal drug resistant Aspergillus species, Aspergillus tanneri NIH 1004.</title>
        <authorList>
            <person name="Mounaud S."/>
            <person name="Singh I."/>
            <person name="Joardar V."/>
            <person name="Pakala S."/>
            <person name="Pakala S."/>
            <person name="Venepally P."/>
            <person name="Hoover J."/>
            <person name="Nierman W."/>
            <person name="Chung J."/>
            <person name="Losada L."/>
        </authorList>
    </citation>
    <scope>NUCLEOTIDE SEQUENCE [LARGE SCALE GENOMIC DNA]</scope>
    <source>
        <strain evidence="3 4">NIH1004</strain>
    </source>
</reference>
<evidence type="ECO:0000256" key="1">
    <source>
        <dbReference type="SAM" id="MobiDB-lite"/>
    </source>
</evidence>
<gene>
    <name evidence="3" type="ORF">EYZ11_012337</name>
</gene>
<dbReference type="PANTHER" id="PTHR47718:SF3">
    <property type="entry name" value="PROTEIN FAR1-RELATED SEQUENCE 5-LIKE"/>
    <property type="match status" value="1"/>
</dbReference>
<feature type="non-terminal residue" evidence="3">
    <location>
        <position position="672"/>
    </location>
</feature>
<feature type="region of interest" description="Disordered" evidence="1">
    <location>
        <begin position="542"/>
        <end position="574"/>
    </location>
</feature>
<dbReference type="EMBL" id="SOSA01000905">
    <property type="protein sequence ID" value="THC88216.1"/>
    <property type="molecule type" value="Genomic_DNA"/>
</dbReference>
<dbReference type="Pfam" id="PF10551">
    <property type="entry name" value="MULE"/>
    <property type="match status" value="1"/>
</dbReference>
<proteinExistence type="predicted"/>